<feature type="region of interest" description="Disordered" evidence="1">
    <location>
        <begin position="113"/>
        <end position="132"/>
    </location>
</feature>
<keyword evidence="3" id="KW-1185">Reference proteome</keyword>
<dbReference type="InParanoid" id="A0A0C2SMI8"/>
<name>A0A0C2SMI8_AMAMK</name>
<reference evidence="2 3" key="1">
    <citation type="submission" date="2014-04" db="EMBL/GenBank/DDBJ databases">
        <title>Evolutionary Origins and Diversification of the Mycorrhizal Mutualists.</title>
        <authorList>
            <consortium name="DOE Joint Genome Institute"/>
            <consortium name="Mycorrhizal Genomics Consortium"/>
            <person name="Kohler A."/>
            <person name="Kuo A."/>
            <person name="Nagy L.G."/>
            <person name="Floudas D."/>
            <person name="Copeland A."/>
            <person name="Barry K.W."/>
            <person name="Cichocki N."/>
            <person name="Veneault-Fourrey C."/>
            <person name="LaButti K."/>
            <person name="Lindquist E.A."/>
            <person name="Lipzen A."/>
            <person name="Lundell T."/>
            <person name="Morin E."/>
            <person name="Murat C."/>
            <person name="Riley R."/>
            <person name="Ohm R."/>
            <person name="Sun H."/>
            <person name="Tunlid A."/>
            <person name="Henrissat B."/>
            <person name="Grigoriev I.V."/>
            <person name="Hibbett D.S."/>
            <person name="Martin F."/>
        </authorList>
    </citation>
    <scope>NUCLEOTIDE SEQUENCE [LARGE SCALE GENOMIC DNA]</scope>
    <source>
        <strain evidence="2 3">Koide BX008</strain>
    </source>
</reference>
<sequence length="232" mass="24869">MAQWDPRYGALFLFILSCHSRHSRKSLMKTSADEKENAPSHEQPASVEDGVFVDDKEVIIHGSDIALEKTKDVRDASVVEVDNAASDSITTDNVDDTTLNEKDNEIIAVKDIPSTSEVESVPAAEHGTPADSDLIAPVANTIEANTIDDSVNDSAIEIPAPVLEKKQDCAKDDEDDAALADGVKLVETGNHNEAVQLDKRDATDNVDDNPAIMNQAPNGETLAIAEIALQGK</sequence>
<dbReference type="PROSITE" id="PS51257">
    <property type="entry name" value="PROKAR_LIPOPROTEIN"/>
    <property type="match status" value="1"/>
</dbReference>
<dbReference type="Proteomes" id="UP000054549">
    <property type="component" value="Unassembled WGS sequence"/>
</dbReference>
<dbReference type="HOGENOM" id="CLU_1194638_0_0_1"/>
<accession>A0A0C2SMI8</accession>
<evidence type="ECO:0000313" key="3">
    <source>
        <dbReference type="Proteomes" id="UP000054549"/>
    </source>
</evidence>
<feature type="region of interest" description="Disordered" evidence="1">
    <location>
        <begin position="27"/>
        <end position="47"/>
    </location>
</feature>
<evidence type="ECO:0000313" key="2">
    <source>
        <dbReference type="EMBL" id="KIL64455.1"/>
    </source>
</evidence>
<protein>
    <submittedName>
        <fullName evidence="2">Uncharacterized protein</fullName>
    </submittedName>
</protein>
<evidence type="ECO:0000256" key="1">
    <source>
        <dbReference type="SAM" id="MobiDB-lite"/>
    </source>
</evidence>
<dbReference type="EMBL" id="KN818249">
    <property type="protein sequence ID" value="KIL64455.1"/>
    <property type="molecule type" value="Genomic_DNA"/>
</dbReference>
<gene>
    <name evidence="2" type="ORF">M378DRAFT_587275</name>
</gene>
<dbReference type="AlphaFoldDB" id="A0A0C2SMI8"/>
<proteinExistence type="predicted"/>
<organism evidence="2 3">
    <name type="scientific">Amanita muscaria (strain Koide BX008)</name>
    <dbReference type="NCBI Taxonomy" id="946122"/>
    <lineage>
        <taxon>Eukaryota</taxon>
        <taxon>Fungi</taxon>
        <taxon>Dikarya</taxon>
        <taxon>Basidiomycota</taxon>
        <taxon>Agaricomycotina</taxon>
        <taxon>Agaricomycetes</taxon>
        <taxon>Agaricomycetidae</taxon>
        <taxon>Agaricales</taxon>
        <taxon>Pluteineae</taxon>
        <taxon>Amanitaceae</taxon>
        <taxon>Amanita</taxon>
    </lineage>
</organism>